<dbReference type="InterPro" id="IPR000792">
    <property type="entry name" value="Tscrpt_reg_LuxR_C"/>
</dbReference>
<dbReference type="Gene3D" id="3.40.50.2300">
    <property type="match status" value="1"/>
</dbReference>
<evidence type="ECO:0000256" key="5">
    <source>
        <dbReference type="PROSITE-ProRule" id="PRU00169"/>
    </source>
</evidence>
<dbReference type="GO" id="GO:0006355">
    <property type="term" value="P:regulation of DNA-templated transcription"/>
    <property type="evidence" value="ECO:0007669"/>
    <property type="project" value="InterPro"/>
</dbReference>
<keyword evidence="9" id="KW-1185">Reference proteome</keyword>
<feature type="domain" description="HTH luxR-type" evidence="6">
    <location>
        <begin position="154"/>
        <end position="219"/>
    </location>
</feature>
<dbReference type="EMBL" id="SJZI01000008">
    <property type="protein sequence ID" value="TCJ17874.1"/>
    <property type="molecule type" value="Genomic_DNA"/>
</dbReference>
<evidence type="ECO:0000256" key="3">
    <source>
        <dbReference type="ARBA" id="ARBA00023125"/>
    </source>
</evidence>
<evidence type="ECO:0000259" key="6">
    <source>
        <dbReference type="PROSITE" id="PS50043"/>
    </source>
</evidence>
<protein>
    <submittedName>
        <fullName evidence="8">Response regulator transcription factor</fullName>
    </submittedName>
</protein>
<evidence type="ECO:0000256" key="1">
    <source>
        <dbReference type="ARBA" id="ARBA00022553"/>
    </source>
</evidence>
<dbReference type="SMART" id="SM00421">
    <property type="entry name" value="HTH_LUXR"/>
    <property type="match status" value="1"/>
</dbReference>
<dbReference type="InterPro" id="IPR001789">
    <property type="entry name" value="Sig_transdc_resp-reg_receiver"/>
</dbReference>
<dbReference type="OrthoDB" id="9797341at2"/>
<feature type="modified residue" description="4-aspartylphosphate" evidence="5">
    <location>
        <position position="63"/>
    </location>
</feature>
<organism evidence="8 9">
    <name type="scientific">Flaviaesturariibacter flavus</name>
    <dbReference type="NCBI Taxonomy" id="2502780"/>
    <lineage>
        <taxon>Bacteria</taxon>
        <taxon>Pseudomonadati</taxon>
        <taxon>Bacteroidota</taxon>
        <taxon>Chitinophagia</taxon>
        <taxon>Chitinophagales</taxon>
        <taxon>Chitinophagaceae</taxon>
        <taxon>Flaviaestuariibacter</taxon>
    </lineage>
</organism>
<dbReference type="InterPro" id="IPR011006">
    <property type="entry name" value="CheY-like_superfamily"/>
</dbReference>
<dbReference type="CDD" id="cd17535">
    <property type="entry name" value="REC_NarL-like"/>
    <property type="match status" value="1"/>
</dbReference>
<keyword evidence="1 5" id="KW-0597">Phosphoprotein</keyword>
<dbReference type="CDD" id="cd06170">
    <property type="entry name" value="LuxR_C_like"/>
    <property type="match status" value="1"/>
</dbReference>
<proteinExistence type="predicted"/>
<dbReference type="AlphaFoldDB" id="A0A4R1BKL1"/>
<dbReference type="PROSITE" id="PS50043">
    <property type="entry name" value="HTH_LUXR_2"/>
    <property type="match status" value="1"/>
</dbReference>
<gene>
    <name evidence="8" type="ORF">EPD60_06725</name>
</gene>
<evidence type="ECO:0000313" key="8">
    <source>
        <dbReference type="EMBL" id="TCJ17874.1"/>
    </source>
</evidence>
<dbReference type="Pfam" id="PF00196">
    <property type="entry name" value="GerE"/>
    <property type="match status" value="1"/>
</dbReference>
<evidence type="ECO:0000313" key="9">
    <source>
        <dbReference type="Proteomes" id="UP000295334"/>
    </source>
</evidence>
<dbReference type="GO" id="GO:0000160">
    <property type="term" value="P:phosphorelay signal transduction system"/>
    <property type="evidence" value="ECO:0007669"/>
    <property type="project" value="InterPro"/>
</dbReference>
<dbReference type="SMART" id="SM00448">
    <property type="entry name" value="REC"/>
    <property type="match status" value="1"/>
</dbReference>
<dbReference type="GO" id="GO:0003677">
    <property type="term" value="F:DNA binding"/>
    <property type="evidence" value="ECO:0007669"/>
    <property type="project" value="UniProtKB-KW"/>
</dbReference>
<keyword evidence="3" id="KW-0238">DNA-binding</keyword>
<name>A0A4R1BKL1_9BACT</name>
<evidence type="ECO:0000256" key="4">
    <source>
        <dbReference type="ARBA" id="ARBA00023163"/>
    </source>
</evidence>
<keyword evidence="4" id="KW-0804">Transcription</keyword>
<keyword evidence="2" id="KW-0805">Transcription regulation</keyword>
<dbReference type="InterPro" id="IPR039420">
    <property type="entry name" value="WalR-like"/>
</dbReference>
<evidence type="ECO:0000256" key="2">
    <source>
        <dbReference type="ARBA" id="ARBA00023015"/>
    </source>
</evidence>
<evidence type="ECO:0000259" key="7">
    <source>
        <dbReference type="PROSITE" id="PS50110"/>
    </source>
</evidence>
<dbReference type="SUPFAM" id="SSF52172">
    <property type="entry name" value="CheY-like"/>
    <property type="match status" value="1"/>
</dbReference>
<sequence length="223" mass="24955">MTPMKKSKTYTIALVDDHILLRNALARLIGGFEGFEVLHESGDGTELMDHLQAGRIPDIVLLDLNMPTMNGYDTAEALQTRYPQVHTLMLTMYDSELALIRLLQLGVAGFLKKDVSPGDLRYALQTVVETGFYYSSQTAGKLANLFRMQARDGQAVNNTLLSEQELIFLQFACSDMTYKEIAQRMKLTPRTVDVLRDGLFFKLDVKSRVGLVMLALKNGVVTD</sequence>
<feature type="domain" description="Response regulatory" evidence="7">
    <location>
        <begin position="11"/>
        <end position="128"/>
    </location>
</feature>
<dbReference type="InterPro" id="IPR058245">
    <property type="entry name" value="NreC/VraR/RcsB-like_REC"/>
</dbReference>
<accession>A0A4R1BKL1</accession>
<dbReference type="Proteomes" id="UP000295334">
    <property type="component" value="Unassembled WGS sequence"/>
</dbReference>
<dbReference type="PANTHER" id="PTHR43214">
    <property type="entry name" value="TWO-COMPONENT RESPONSE REGULATOR"/>
    <property type="match status" value="1"/>
</dbReference>
<dbReference type="PROSITE" id="PS50110">
    <property type="entry name" value="RESPONSE_REGULATORY"/>
    <property type="match status" value="1"/>
</dbReference>
<dbReference type="InterPro" id="IPR016032">
    <property type="entry name" value="Sig_transdc_resp-reg_C-effctor"/>
</dbReference>
<dbReference type="PANTHER" id="PTHR43214:SF41">
    <property type="entry name" value="NITRATE_NITRITE RESPONSE REGULATOR PROTEIN NARP"/>
    <property type="match status" value="1"/>
</dbReference>
<dbReference type="SUPFAM" id="SSF46894">
    <property type="entry name" value="C-terminal effector domain of the bipartite response regulators"/>
    <property type="match status" value="1"/>
</dbReference>
<comment type="caution">
    <text evidence="8">The sequence shown here is derived from an EMBL/GenBank/DDBJ whole genome shotgun (WGS) entry which is preliminary data.</text>
</comment>
<reference evidence="8 9" key="1">
    <citation type="submission" date="2019-03" db="EMBL/GenBank/DDBJ databases">
        <authorList>
            <person name="Kim M.K.M."/>
        </authorList>
    </citation>
    <scope>NUCLEOTIDE SEQUENCE [LARGE SCALE GENOMIC DNA]</scope>
    <source>
        <strain evidence="8 9">17J68-12</strain>
    </source>
</reference>
<dbReference type="Pfam" id="PF00072">
    <property type="entry name" value="Response_reg"/>
    <property type="match status" value="1"/>
</dbReference>